<sequence length="95" mass="10863">MHAKTQTLPMRVFQTSESGTGLPLLVNILHNLAVWAHIQQMLHHWQKLSLQDKFCLLVSKCCLSLPITEEPMLQKNVLFAQVPTSSKRKSRKSLQ</sequence>
<protein>
    <submittedName>
        <fullName evidence="1">Uncharacterized protein</fullName>
    </submittedName>
</protein>
<accession>A0A224YFY4</accession>
<name>A0A224YFY4_9ACAR</name>
<organism evidence="1">
    <name type="scientific">Rhipicephalus zambeziensis</name>
    <dbReference type="NCBI Taxonomy" id="60191"/>
    <lineage>
        <taxon>Eukaryota</taxon>
        <taxon>Metazoa</taxon>
        <taxon>Ecdysozoa</taxon>
        <taxon>Arthropoda</taxon>
        <taxon>Chelicerata</taxon>
        <taxon>Arachnida</taxon>
        <taxon>Acari</taxon>
        <taxon>Parasitiformes</taxon>
        <taxon>Ixodida</taxon>
        <taxon>Ixodoidea</taxon>
        <taxon>Ixodidae</taxon>
        <taxon>Rhipicephalinae</taxon>
        <taxon>Rhipicephalus</taxon>
        <taxon>Rhipicephalus</taxon>
    </lineage>
</organism>
<evidence type="ECO:0000313" key="1">
    <source>
        <dbReference type="EMBL" id="MAA14649.1"/>
    </source>
</evidence>
<proteinExistence type="predicted"/>
<reference evidence="1" key="1">
    <citation type="journal article" date="2017" name="Parasit. Vectors">
        <title>Sialotranscriptomics of Rhipicephalus zambeziensis reveals intricate expression profiles of secretory proteins and suggests tight temporal transcriptional regulation during blood-feeding.</title>
        <authorList>
            <person name="de Castro M.H."/>
            <person name="de Klerk D."/>
            <person name="Pienaar R."/>
            <person name="Rees D.J.G."/>
            <person name="Mans B.J."/>
        </authorList>
    </citation>
    <scope>NUCLEOTIDE SEQUENCE</scope>
    <source>
        <tissue evidence="1">Salivary glands</tissue>
    </source>
</reference>
<dbReference type="EMBL" id="GFPF01003503">
    <property type="protein sequence ID" value="MAA14649.1"/>
    <property type="molecule type" value="Transcribed_RNA"/>
</dbReference>
<dbReference type="AlphaFoldDB" id="A0A224YFY4"/>